<accession>A0A7J6UHL0</accession>
<dbReference type="AlphaFoldDB" id="A0A7J6UHL0"/>
<feature type="compositionally biased region" description="Polar residues" evidence="1">
    <location>
        <begin position="99"/>
        <end position="122"/>
    </location>
</feature>
<reference evidence="2 3" key="1">
    <citation type="submission" date="2020-04" db="EMBL/GenBank/DDBJ databases">
        <title>Perkinsus olseni comparative genomics.</title>
        <authorList>
            <person name="Bogema D.R."/>
        </authorList>
    </citation>
    <scope>NUCLEOTIDE SEQUENCE [LARGE SCALE GENOMIC DNA]</scope>
    <source>
        <strain evidence="2">ATCC PRA-205</strain>
    </source>
</reference>
<feature type="compositionally biased region" description="Basic and acidic residues" evidence="1">
    <location>
        <begin position="131"/>
        <end position="153"/>
    </location>
</feature>
<comment type="caution">
    <text evidence="2">The sequence shown here is derived from an EMBL/GenBank/DDBJ whole genome shotgun (WGS) entry which is preliminary data.</text>
</comment>
<feature type="compositionally biased region" description="Basic and acidic residues" evidence="1">
    <location>
        <begin position="223"/>
        <end position="250"/>
    </location>
</feature>
<protein>
    <submittedName>
        <fullName evidence="2">Uncharacterized protein</fullName>
    </submittedName>
</protein>
<name>A0A7J6UHL0_PEROL</name>
<feature type="region of interest" description="Disordered" evidence="1">
    <location>
        <begin position="441"/>
        <end position="460"/>
    </location>
</feature>
<evidence type="ECO:0000313" key="2">
    <source>
        <dbReference type="EMBL" id="KAF4756516.1"/>
    </source>
</evidence>
<dbReference type="EMBL" id="JABANM010000120">
    <property type="protein sequence ID" value="KAF4756516.1"/>
    <property type="molecule type" value="Genomic_DNA"/>
</dbReference>
<feature type="region of interest" description="Disordered" evidence="1">
    <location>
        <begin position="390"/>
        <end position="409"/>
    </location>
</feature>
<proteinExistence type="predicted"/>
<organism evidence="2 3">
    <name type="scientific">Perkinsus olseni</name>
    <name type="common">Perkinsus atlanticus</name>
    <dbReference type="NCBI Taxonomy" id="32597"/>
    <lineage>
        <taxon>Eukaryota</taxon>
        <taxon>Sar</taxon>
        <taxon>Alveolata</taxon>
        <taxon>Perkinsozoa</taxon>
        <taxon>Perkinsea</taxon>
        <taxon>Perkinsida</taxon>
        <taxon>Perkinsidae</taxon>
        <taxon>Perkinsus</taxon>
    </lineage>
</organism>
<feature type="compositionally biased region" description="Low complexity" evidence="1">
    <location>
        <begin position="390"/>
        <end position="401"/>
    </location>
</feature>
<sequence length="460" mass="48823">MDCDNINDGGSTCGGSPEYDTTDQDRERQRRRRQQGGGSSSNDGGGRGNGDEEDDDGGVLWSLKQNLVNKGLSWSDRLLDTTEAALDVTEKAVGFILSDDNTTTTAASKSEGSDGQTSSQQPNHPPEGEGETEKKEELKPPPVEEEKEGHHSLSEPALSVGEYSSFSDDDESIRSRFLSASSSVSSFSRTALPSSAVPVRPPVTHLVPSLSGPPPTLLPGQKMTEHSEERAEEGVLEEALRSMKRIRLDNTESNTTGSDDKQQQDDDVAAFEARQQLLQDEADAMSTISTASSMKRGRASVPISGYNDDIILPSSSSVDRRHAASSFNNHSCRRQRWIRVRDRVQQVSSTIYGASWSQVRQGSLRATGCVAGMAAQKVRSMVVGGVPPSTAAALSSSLPSSEGHAADDDGIVTTTTAALPVEAAREDDNNNAGGCPCCCSSDPPTSVVGTSEDTDDGSNP</sequence>
<feature type="compositionally biased region" description="Low complexity" evidence="1">
    <location>
        <begin position="175"/>
        <end position="189"/>
    </location>
</feature>
<evidence type="ECO:0000256" key="1">
    <source>
        <dbReference type="SAM" id="MobiDB-lite"/>
    </source>
</evidence>
<feature type="region of interest" description="Disordered" evidence="1">
    <location>
        <begin position="1"/>
        <end position="58"/>
    </location>
</feature>
<dbReference type="Proteomes" id="UP000574390">
    <property type="component" value="Unassembled WGS sequence"/>
</dbReference>
<feature type="compositionally biased region" description="Gly residues" evidence="1">
    <location>
        <begin position="35"/>
        <end position="48"/>
    </location>
</feature>
<feature type="region of interest" description="Disordered" evidence="1">
    <location>
        <begin position="95"/>
        <end position="265"/>
    </location>
</feature>
<evidence type="ECO:0000313" key="3">
    <source>
        <dbReference type="Proteomes" id="UP000574390"/>
    </source>
</evidence>
<gene>
    <name evidence="2" type="ORF">FOZ62_025290</name>
</gene>